<dbReference type="PATRIC" id="fig|1397.4.peg.443"/>
<dbReference type="Gene3D" id="3.40.630.30">
    <property type="match status" value="1"/>
</dbReference>
<keyword evidence="3" id="KW-1185">Reference proteome</keyword>
<organism evidence="2 3">
    <name type="scientific">Niallia circulans</name>
    <name type="common">Bacillus circulans</name>
    <dbReference type="NCBI Taxonomy" id="1397"/>
    <lineage>
        <taxon>Bacteria</taxon>
        <taxon>Bacillati</taxon>
        <taxon>Bacillota</taxon>
        <taxon>Bacilli</taxon>
        <taxon>Bacillales</taxon>
        <taxon>Bacillaceae</taxon>
        <taxon>Niallia</taxon>
    </lineage>
</organism>
<reference evidence="2 3" key="1">
    <citation type="submission" date="2015-05" db="EMBL/GenBank/DDBJ databases">
        <title>Whole genome sequence and identification of bacterial endophytes from Costus igneus.</title>
        <authorList>
            <person name="Lee Y.P."/>
            <person name="Gan H.M."/>
            <person name="Eng W."/>
            <person name="Wheatley M.S."/>
            <person name="Caraballo A."/>
            <person name="Polter S."/>
            <person name="Savka M.A."/>
            <person name="Hudson A.O."/>
        </authorList>
    </citation>
    <scope>NUCLEOTIDE SEQUENCE [LARGE SCALE GENOMIC DNA]</scope>
    <source>
        <strain evidence="2 3">RIT379</strain>
    </source>
</reference>
<dbReference type="SUPFAM" id="SSF55729">
    <property type="entry name" value="Acyl-CoA N-acyltransferases (Nat)"/>
    <property type="match status" value="1"/>
</dbReference>
<dbReference type="AlphaFoldDB" id="A0A0J1IRD5"/>
<gene>
    <name evidence="2" type="ORF">ABW02_01980</name>
</gene>
<name>A0A0J1IRD5_NIACI</name>
<protein>
    <submittedName>
        <fullName evidence="2">GNAT family acetyltransferase</fullName>
    </submittedName>
</protein>
<dbReference type="EMBL" id="LDPH01000001">
    <property type="protein sequence ID" value="KLV28526.1"/>
    <property type="molecule type" value="Genomic_DNA"/>
</dbReference>
<sequence length="151" mass="17405">MINLTLMNADEYQRYLSSAIKTYAEEKVIAGNWKEEEALKKAEEEYTRLLPQGEKTEKNFLYTIRRDDEAVGVIWLAQKSEELGFIYDIYILEKYQGQGYAKEALKGIESVGQKLGLKKIGLHVFGHNKVARGLYEKLGYETTNVLMEKDI</sequence>
<evidence type="ECO:0000313" key="2">
    <source>
        <dbReference type="EMBL" id="KLV28526.1"/>
    </source>
</evidence>
<dbReference type="GO" id="GO:0016747">
    <property type="term" value="F:acyltransferase activity, transferring groups other than amino-acyl groups"/>
    <property type="evidence" value="ECO:0007669"/>
    <property type="project" value="InterPro"/>
</dbReference>
<evidence type="ECO:0000313" key="3">
    <source>
        <dbReference type="Proteomes" id="UP000036045"/>
    </source>
</evidence>
<dbReference type="Pfam" id="PF00583">
    <property type="entry name" value="Acetyltransf_1"/>
    <property type="match status" value="1"/>
</dbReference>
<feature type="domain" description="N-acetyltransferase" evidence="1">
    <location>
        <begin position="18"/>
        <end position="151"/>
    </location>
</feature>
<proteinExistence type="predicted"/>
<dbReference type="InterPro" id="IPR016181">
    <property type="entry name" value="Acyl_CoA_acyltransferase"/>
</dbReference>
<accession>A0A0J1IRD5</accession>
<comment type="caution">
    <text evidence="2">The sequence shown here is derived from an EMBL/GenBank/DDBJ whole genome shotgun (WGS) entry which is preliminary data.</text>
</comment>
<dbReference type="PANTHER" id="PTHR43259:SF1">
    <property type="entry name" value="N-ACETYLTRANSFERASE DOMAIN-CONTAINING PROTEIN"/>
    <property type="match status" value="1"/>
</dbReference>
<evidence type="ECO:0000259" key="1">
    <source>
        <dbReference type="PROSITE" id="PS51186"/>
    </source>
</evidence>
<dbReference type="PANTHER" id="PTHR43259">
    <property type="entry name" value="SPT10P"/>
    <property type="match status" value="1"/>
</dbReference>
<dbReference type="Proteomes" id="UP000036045">
    <property type="component" value="Unassembled WGS sequence"/>
</dbReference>
<dbReference type="CDD" id="cd04301">
    <property type="entry name" value="NAT_SF"/>
    <property type="match status" value="1"/>
</dbReference>
<keyword evidence="2" id="KW-0808">Transferase</keyword>
<dbReference type="InterPro" id="IPR052829">
    <property type="entry name" value="N-acetyltransferase_domain"/>
</dbReference>
<dbReference type="PROSITE" id="PS51186">
    <property type="entry name" value="GNAT"/>
    <property type="match status" value="1"/>
</dbReference>
<dbReference type="RefSeq" id="WP_047940221.1">
    <property type="nucleotide sequence ID" value="NZ_JARTLH010000007.1"/>
</dbReference>
<dbReference type="InterPro" id="IPR000182">
    <property type="entry name" value="GNAT_dom"/>
</dbReference>